<proteinExistence type="predicted"/>
<protein>
    <submittedName>
        <fullName evidence="1">Uncharacterized protein</fullName>
    </submittedName>
</protein>
<sequence>MPVLPLVDRVLFPGLVVRLLIRRGGTDAAQDSFNTEPSKDKNDSLEGSQSVASDFIDKMGADIEAGKKPYLACLPFPSSDNLHNQESQVWDISPQVSLNNVNNRVVCVARVVSIRKSSVFVGGVSLVLEGISRAKVSQVTFGESGIPLARVQELHESGTLSSKEKLLHNTLRITATELVGILKELNLPTVMLSQMQQLLDQTSPASLADLVVSITEADFEDKLIVLEAVDLETRLNRAIELLKAQVKLLKMAKLSQKNDLVRSKRFRGQNKQLGGSMEEEDESDLHELNKKLEELTLPDDIKKITQREMRRLKRLQPAMADYQVIRNYLEWISELPWGISSVDNLDVGKARNQLSADHFGLEKVKKRILEYLAVCKLKNDVKGPILCLAGPPGVGKTSLGKSIAAAMGRKFFRISLGGVRDEAEIRGHRRTYVGAMPGLIIQGLRKCGVNNPVILLDEVDKVGANSNQGDPSAALLEVLDPEQNCSFVDHYINAPVDLSKVLFIATANRLDTIPAPLLDRMEVVELSGYTLYEKQHIAEKYLIPKHLRSHGLPQEQLNITSEGLSELILKYTREAGVRSLDREIAAVCRSKAVAFSEASESNPPAPYSSVVDTADLENILGIAKYRDEAADRKLLPGIAIGLVYTGSGSGKIMFLEASKMPGNGKLVLTGQLGEVLKESAQLALSWVKAHAYQMGITSSRRDRLADETDIHLHLPEGATPKDGPSAGVALVATLVSLFTDVALPLLPL</sequence>
<reference evidence="1" key="1">
    <citation type="submission" date="2022-04" db="EMBL/GenBank/DDBJ databases">
        <title>Genome of the entomopathogenic fungus Entomophthora muscae.</title>
        <authorList>
            <person name="Elya C."/>
            <person name="Lovett B.R."/>
            <person name="Lee E."/>
            <person name="Macias A.M."/>
            <person name="Hajek A.E."/>
            <person name="De Bivort B.L."/>
            <person name="Kasson M.T."/>
            <person name="De Fine Licht H.H."/>
            <person name="Stajich J.E."/>
        </authorList>
    </citation>
    <scope>NUCLEOTIDE SEQUENCE</scope>
    <source>
        <strain evidence="1">Berkeley</strain>
    </source>
</reference>
<dbReference type="Proteomes" id="UP001165960">
    <property type="component" value="Unassembled WGS sequence"/>
</dbReference>
<keyword evidence="2" id="KW-1185">Reference proteome</keyword>
<gene>
    <name evidence="1" type="ORF">DSO57_1005994</name>
</gene>
<dbReference type="EMBL" id="QTSX02004987">
    <property type="protein sequence ID" value="KAJ9062872.1"/>
    <property type="molecule type" value="Genomic_DNA"/>
</dbReference>
<evidence type="ECO:0000313" key="1">
    <source>
        <dbReference type="EMBL" id="KAJ9062872.1"/>
    </source>
</evidence>
<name>A0ACC2SKE8_9FUNG</name>
<comment type="caution">
    <text evidence="1">The sequence shown here is derived from an EMBL/GenBank/DDBJ whole genome shotgun (WGS) entry which is preliminary data.</text>
</comment>
<accession>A0ACC2SKE8</accession>
<organism evidence="1 2">
    <name type="scientific">Entomophthora muscae</name>
    <dbReference type="NCBI Taxonomy" id="34485"/>
    <lineage>
        <taxon>Eukaryota</taxon>
        <taxon>Fungi</taxon>
        <taxon>Fungi incertae sedis</taxon>
        <taxon>Zoopagomycota</taxon>
        <taxon>Entomophthoromycotina</taxon>
        <taxon>Entomophthoromycetes</taxon>
        <taxon>Entomophthorales</taxon>
        <taxon>Entomophthoraceae</taxon>
        <taxon>Entomophthora</taxon>
    </lineage>
</organism>
<evidence type="ECO:0000313" key="2">
    <source>
        <dbReference type="Proteomes" id="UP001165960"/>
    </source>
</evidence>